<dbReference type="AlphaFoldDB" id="A0A1H3SST6"/>
<dbReference type="RefSeq" id="WP_091299738.1">
    <property type="nucleotide sequence ID" value="NZ_FNON01000015.1"/>
</dbReference>
<feature type="compositionally biased region" description="Polar residues" evidence="1">
    <location>
        <begin position="177"/>
        <end position="189"/>
    </location>
</feature>
<name>A0A1H3SST6_9PSEU</name>
<protein>
    <submittedName>
        <fullName evidence="3">Uncharacterized protein</fullName>
    </submittedName>
</protein>
<gene>
    <name evidence="3" type="ORF">SAMN05421504_11599</name>
</gene>
<keyword evidence="2" id="KW-0812">Transmembrane</keyword>
<dbReference type="OrthoDB" id="3616227at2"/>
<reference evidence="3 4" key="1">
    <citation type="submission" date="2016-10" db="EMBL/GenBank/DDBJ databases">
        <authorList>
            <person name="de Groot N.N."/>
        </authorList>
    </citation>
    <scope>NUCLEOTIDE SEQUENCE [LARGE SCALE GENOMIC DNA]</scope>
    <source>
        <strain evidence="3 4">CPCC 202699</strain>
    </source>
</reference>
<evidence type="ECO:0000256" key="1">
    <source>
        <dbReference type="SAM" id="MobiDB-lite"/>
    </source>
</evidence>
<keyword evidence="2" id="KW-1133">Transmembrane helix</keyword>
<evidence type="ECO:0000313" key="3">
    <source>
        <dbReference type="EMBL" id="SDZ41032.1"/>
    </source>
</evidence>
<organism evidence="3 4">
    <name type="scientific">Amycolatopsis xylanica</name>
    <dbReference type="NCBI Taxonomy" id="589385"/>
    <lineage>
        <taxon>Bacteria</taxon>
        <taxon>Bacillati</taxon>
        <taxon>Actinomycetota</taxon>
        <taxon>Actinomycetes</taxon>
        <taxon>Pseudonocardiales</taxon>
        <taxon>Pseudonocardiaceae</taxon>
        <taxon>Amycolatopsis</taxon>
    </lineage>
</organism>
<dbReference type="EMBL" id="FNON01000015">
    <property type="protein sequence ID" value="SDZ41032.1"/>
    <property type="molecule type" value="Genomic_DNA"/>
</dbReference>
<keyword evidence="4" id="KW-1185">Reference proteome</keyword>
<proteinExistence type="predicted"/>
<feature type="transmembrane region" description="Helical" evidence="2">
    <location>
        <begin position="81"/>
        <end position="97"/>
    </location>
</feature>
<feature type="region of interest" description="Disordered" evidence="1">
    <location>
        <begin position="170"/>
        <end position="189"/>
    </location>
</feature>
<sequence>MSTSWEERLIARLSGSQVWVSLRASRLPRERVDEIVARLGKAVIRECSDDTDTLLLVGEPGTRPARSARTRPSHTYAVARRWLYLVLVVGCVTSLIRRDELPMMIALGIAAAVALTLILRGTLGTTQAELLAREFTGKYTVTVVLPLHQMSRELRHQVAAAYGYEARGPVRKRRSGNEQVFQRVNPGNR</sequence>
<feature type="transmembrane region" description="Helical" evidence="2">
    <location>
        <begin position="103"/>
        <end position="123"/>
    </location>
</feature>
<evidence type="ECO:0000256" key="2">
    <source>
        <dbReference type="SAM" id="Phobius"/>
    </source>
</evidence>
<accession>A0A1H3SST6</accession>
<dbReference type="Proteomes" id="UP000199515">
    <property type="component" value="Unassembled WGS sequence"/>
</dbReference>
<dbReference type="STRING" id="589385.SAMN05421504_11599"/>
<evidence type="ECO:0000313" key="4">
    <source>
        <dbReference type="Proteomes" id="UP000199515"/>
    </source>
</evidence>
<keyword evidence="2" id="KW-0472">Membrane</keyword>